<dbReference type="GO" id="GO:0016829">
    <property type="term" value="F:lyase activity"/>
    <property type="evidence" value="ECO:0007669"/>
    <property type="project" value="UniProtKB-KW"/>
</dbReference>
<dbReference type="PROSITE" id="PS51819">
    <property type="entry name" value="VOC"/>
    <property type="match status" value="1"/>
</dbReference>
<dbReference type="SUPFAM" id="SSF54593">
    <property type="entry name" value="Glyoxalase/Bleomycin resistance protein/Dihydroxybiphenyl dioxygenase"/>
    <property type="match status" value="1"/>
</dbReference>
<gene>
    <name evidence="3" type="ORF">GGE16_006269</name>
</gene>
<dbReference type="InterPro" id="IPR025870">
    <property type="entry name" value="Glyoxalase-like_dom"/>
</dbReference>
<name>A0AAE2MS71_RHILE</name>
<evidence type="ECO:0000313" key="4">
    <source>
        <dbReference type="Proteomes" id="UP000538507"/>
    </source>
</evidence>
<protein>
    <submittedName>
        <fullName evidence="3">Catechol 2,3-dioxygenase-like lactoylglutathione lyase family enzyme</fullName>
    </submittedName>
</protein>
<dbReference type="RefSeq" id="WP_183610507.1">
    <property type="nucleotide sequence ID" value="NZ_JACIGO010000014.1"/>
</dbReference>
<dbReference type="PANTHER" id="PTHR40265">
    <property type="entry name" value="BLL2707 PROTEIN"/>
    <property type="match status" value="1"/>
</dbReference>
<comment type="caution">
    <text evidence="3">The sequence shown here is derived from an EMBL/GenBank/DDBJ whole genome shotgun (WGS) entry which is preliminary data.</text>
</comment>
<dbReference type="InterPro" id="IPR029068">
    <property type="entry name" value="Glyas_Bleomycin-R_OHBP_Dase"/>
</dbReference>
<dbReference type="Gene3D" id="3.10.180.10">
    <property type="entry name" value="2,3-Dihydroxybiphenyl 1,2-Dioxygenase, domain 1"/>
    <property type="match status" value="1"/>
</dbReference>
<dbReference type="AlphaFoldDB" id="A0AAE2MS71"/>
<sequence length="323" mass="34860">MTFASPAGEEDPAPLDPRKIPSTHHLHSYHFSKEPLMTHPVLGVDHTYLLVRDLEASAALYRRLGFTLSPRGLHSPEKGTANHTIVFRNDYLELLGVVRDTDGNRQQREQLREQGEGLQAIANRTRSADEAKGALAAVGLATGEVSAFSRPLPLPDGSDGLASFRTLSFDPAGVPLGHFFLCQHETPGMVWRPELQKHQNGAIALGEIIGIVSDPKATADVYARFYARGRVIPAEGGFRVDTGENSASLLFLDRKNAAALFPGQNLDLTPKGGYAAFRLVVGDIDTAKRTLTQGNVPFSVTERGSALVGPEFTSGAIIEYIGP</sequence>
<organism evidence="3 4">
    <name type="scientific">Rhizobium leguminosarum</name>
    <dbReference type="NCBI Taxonomy" id="384"/>
    <lineage>
        <taxon>Bacteria</taxon>
        <taxon>Pseudomonadati</taxon>
        <taxon>Pseudomonadota</taxon>
        <taxon>Alphaproteobacteria</taxon>
        <taxon>Hyphomicrobiales</taxon>
        <taxon>Rhizobiaceae</taxon>
        <taxon>Rhizobium/Agrobacterium group</taxon>
        <taxon>Rhizobium</taxon>
    </lineage>
</organism>
<dbReference type="PANTHER" id="PTHR40265:SF1">
    <property type="entry name" value="GLYOXALASE-LIKE DOMAIN-CONTAINING PROTEIN"/>
    <property type="match status" value="1"/>
</dbReference>
<feature type="domain" description="VOC" evidence="2">
    <location>
        <begin position="43"/>
        <end position="181"/>
    </location>
</feature>
<feature type="region of interest" description="Disordered" evidence="1">
    <location>
        <begin position="1"/>
        <end position="21"/>
    </location>
</feature>
<evidence type="ECO:0000313" key="3">
    <source>
        <dbReference type="EMBL" id="MBB4294170.1"/>
    </source>
</evidence>
<dbReference type="Proteomes" id="UP000538507">
    <property type="component" value="Unassembled WGS sequence"/>
</dbReference>
<evidence type="ECO:0000256" key="1">
    <source>
        <dbReference type="SAM" id="MobiDB-lite"/>
    </source>
</evidence>
<evidence type="ECO:0000259" key="2">
    <source>
        <dbReference type="PROSITE" id="PS51819"/>
    </source>
</evidence>
<dbReference type="EMBL" id="JACIGO010000014">
    <property type="protein sequence ID" value="MBB4294170.1"/>
    <property type="molecule type" value="Genomic_DNA"/>
</dbReference>
<keyword evidence="3" id="KW-0456">Lyase</keyword>
<dbReference type="InterPro" id="IPR037523">
    <property type="entry name" value="VOC_core"/>
</dbReference>
<reference evidence="3 4" key="1">
    <citation type="submission" date="2020-08" db="EMBL/GenBank/DDBJ databases">
        <title>Genomic Encyclopedia of Type Strains, Phase IV (KMG-V): Genome sequencing to study the core and pangenomes of soil and plant-associated prokaryotes.</title>
        <authorList>
            <person name="Whitman W."/>
        </authorList>
    </citation>
    <scope>NUCLEOTIDE SEQUENCE [LARGE SCALE GENOMIC DNA]</scope>
    <source>
        <strain evidence="3 4">SEMIA 415</strain>
    </source>
</reference>
<dbReference type="Pfam" id="PF13468">
    <property type="entry name" value="Glyoxalase_3"/>
    <property type="match status" value="1"/>
</dbReference>
<proteinExistence type="predicted"/>
<accession>A0AAE2MS71</accession>